<feature type="domain" description="TonB-dependent receptor plug" evidence="18">
    <location>
        <begin position="136"/>
        <end position="235"/>
    </location>
</feature>
<evidence type="ECO:0000256" key="12">
    <source>
        <dbReference type="ARBA" id="ARBA00023170"/>
    </source>
</evidence>
<keyword evidence="7 16" id="KW-0732">Signal</keyword>
<accession>A0A4R0P9C9</accession>
<dbReference type="GO" id="GO:0030246">
    <property type="term" value="F:carbohydrate binding"/>
    <property type="evidence" value="ECO:0007669"/>
    <property type="project" value="InterPro"/>
</dbReference>
<keyword evidence="11 14" id="KW-0472">Membrane</keyword>
<evidence type="ECO:0000256" key="3">
    <source>
        <dbReference type="ARBA" id="ARBA00022448"/>
    </source>
</evidence>
<dbReference type="Gene3D" id="2.40.170.20">
    <property type="entry name" value="TonB-dependent receptor, beta-barrel domain"/>
    <property type="match status" value="1"/>
</dbReference>
<dbReference type="Proteomes" id="UP000291485">
    <property type="component" value="Unassembled WGS sequence"/>
</dbReference>
<evidence type="ECO:0000313" key="20">
    <source>
        <dbReference type="Proteomes" id="UP000291485"/>
    </source>
</evidence>
<dbReference type="SUPFAM" id="SSF56935">
    <property type="entry name" value="Porins"/>
    <property type="match status" value="1"/>
</dbReference>
<keyword evidence="4 14" id="KW-1134">Transmembrane beta strand</keyword>
<evidence type="ECO:0000256" key="1">
    <source>
        <dbReference type="ARBA" id="ARBA00004571"/>
    </source>
</evidence>
<evidence type="ECO:0000256" key="9">
    <source>
        <dbReference type="ARBA" id="ARBA00023065"/>
    </source>
</evidence>
<protein>
    <submittedName>
        <fullName evidence="19">TonB-dependent receptor</fullName>
    </submittedName>
</protein>
<evidence type="ECO:0000256" key="4">
    <source>
        <dbReference type="ARBA" id="ARBA00022452"/>
    </source>
</evidence>
<feature type="domain" description="TonB-dependent receptor-like beta-barrel" evidence="17">
    <location>
        <begin position="336"/>
        <end position="760"/>
    </location>
</feature>
<comment type="subcellular location">
    <subcellularLocation>
        <location evidence="1 14">Cell outer membrane</location>
        <topology evidence="1 14">Multi-pass membrane protein</topology>
    </subcellularLocation>
</comment>
<organism evidence="19 20">
    <name type="scientific">Pedobacter frigidisoli</name>
    <dbReference type="NCBI Taxonomy" id="2530455"/>
    <lineage>
        <taxon>Bacteria</taxon>
        <taxon>Pseudomonadati</taxon>
        <taxon>Bacteroidota</taxon>
        <taxon>Sphingobacteriia</taxon>
        <taxon>Sphingobacteriales</taxon>
        <taxon>Sphingobacteriaceae</taxon>
        <taxon>Pedobacter</taxon>
    </lineage>
</organism>
<keyword evidence="8" id="KW-0408">Iron</keyword>
<dbReference type="EMBL" id="SJSN01000001">
    <property type="protein sequence ID" value="TCD12657.1"/>
    <property type="molecule type" value="Genomic_DNA"/>
</dbReference>
<sequence>MYKTKLFSLALLLSFLSLSALAQQLGSIKGLITTSNGKPAAYITVGLKGKGIGSTTDEKGNFTLHRIKPGTYTIVASAVGIKPSEQNVTINAGENKTINFSLVETDQVLEDVTIAGKNNRYKISLPSASLRLNEPLLEAPQNIQTVSDQVIKDQQIISMSDGLIRNVSGAVRVEHWGDMYTNITMRGSQIQAMRNGFNVVSSFWGPLTEDMSFVDHVEFVKGPAGFMLGNGDPSGMYNVVTKKPTGFNRGEVSLTVGSYDLYRTTVDFDHKLTADGKLLFRLNAAVQNKGSFRPYEQNDRYSFAPVISYQITNKTKLTAEYTLQNAKMTEVGSYYIFSPIGYAAYPRELTMTQPGIPATRINDHSLFLNLQHNFSDTWKLTAQAAYFKYLQNGYSSWPSAVNENSTVIRNVAIWDAESSMKLAQLFINGQAKTFGINHRILAGFDGGKKNYMADWGQVHDLDLPTSPFDLNNPNYGFPTNGYPSFDRETSLQQRAINAGGLMSSKYLSGYVQDELGFFENKVRLTLAGRYTYVSQAAWGGEPDKAKKVTPRVGLSVSIDKNTAVYAVYDEAFTPQSGLIRGGGKVEPITGTNNEIGIKKDWFDGKWNTTLSAYRILKQNELTADPTNTPGQNFNVVLGEKRSQGIEFDLRGKITDGLTLIANYAYTDSKVTEVTPGVTGINVGDVIPGFAKHVSNAWLTYTLQKGALKGSGISAGFTYLADRATDTWSIGLQKLPNYFKLDGGLFYERPKFKITGNAFNILNKYLFTGSYYEWLKAYYYQAEAPRNYRVTVAYKF</sequence>
<dbReference type="GO" id="GO:0038023">
    <property type="term" value="F:signaling receptor activity"/>
    <property type="evidence" value="ECO:0007669"/>
    <property type="project" value="InterPro"/>
</dbReference>
<comment type="similarity">
    <text evidence="2 14 15">Belongs to the TonB-dependent receptor family.</text>
</comment>
<keyword evidence="13 14" id="KW-0998">Cell outer membrane</keyword>
<dbReference type="Pfam" id="PF07715">
    <property type="entry name" value="Plug"/>
    <property type="match status" value="1"/>
</dbReference>
<dbReference type="InterPro" id="IPR010105">
    <property type="entry name" value="TonB_sidphr_rcpt"/>
</dbReference>
<dbReference type="Gene3D" id="2.60.40.1120">
    <property type="entry name" value="Carboxypeptidase-like, regulatory domain"/>
    <property type="match status" value="1"/>
</dbReference>
<dbReference type="InterPro" id="IPR037066">
    <property type="entry name" value="Plug_dom_sf"/>
</dbReference>
<keyword evidence="12 19" id="KW-0675">Receptor</keyword>
<dbReference type="InterPro" id="IPR012910">
    <property type="entry name" value="Plug_dom"/>
</dbReference>
<gene>
    <name evidence="19" type="ORF">EZ449_01025</name>
</gene>
<evidence type="ECO:0000259" key="18">
    <source>
        <dbReference type="Pfam" id="PF07715"/>
    </source>
</evidence>
<keyword evidence="10 15" id="KW-0798">TonB box</keyword>
<dbReference type="GO" id="GO:0015891">
    <property type="term" value="P:siderophore transport"/>
    <property type="evidence" value="ECO:0007669"/>
    <property type="project" value="InterPro"/>
</dbReference>
<dbReference type="SUPFAM" id="SSF49452">
    <property type="entry name" value="Starch-binding domain-like"/>
    <property type="match status" value="1"/>
</dbReference>
<evidence type="ECO:0000256" key="15">
    <source>
        <dbReference type="RuleBase" id="RU003357"/>
    </source>
</evidence>
<evidence type="ECO:0000259" key="17">
    <source>
        <dbReference type="Pfam" id="PF00593"/>
    </source>
</evidence>
<proteinExistence type="inferred from homology"/>
<evidence type="ECO:0000256" key="8">
    <source>
        <dbReference type="ARBA" id="ARBA00023004"/>
    </source>
</evidence>
<keyword evidence="9" id="KW-0406">Ion transport</keyword>
<dbReference type="Pfam" id="PF00593">
    <property type="entry name" value="TonB_dep_Rec_b-barrel"/>
    <property type="match status" value="1"/>
</dbReference>
<keyword evidence="5" id="KW-0410">Iron transport</keyword>
<dbReference type="CDD" id="cd01347">
    <property type="entry name" value="ligand_gated_channel"/>
    <property type="match status" value="1"/>
</dbReference>
<evidence type="ECO:0000313" key="19">
    <source>
        <dbReference type="EMBL" id="TCD12657.1"/>
    </source>
</evidence>
<name>A0A4R0P9C9_9SPHI</name>
<dbReference type="AlphaFoldDB" id="A0A4R0P9C9"/>
<dbReference type="NCBIfam" id="TIGR01783">
    <property type="entry name" value="TonB-siderophor"/>
    <property type="match status" value="1"/>
</dbReference>
<evidence type="ECO:0000256" key="13">
    <source>
        <dbReference type="ARBA" id="ARBA00023237"/>
    </source>
</evidence>
<comment type="caution">
    <text evidence="19">The sequence shown here is derived from an EMBL/GenBank/DDBJ whole genome shotgun (WGS) entry which is preliminary data.</text>
</comment>
<dbReference type="PROSITE" id="PS52016">
    <property type="entry name" value="TONB_DEPENDENT_REC_3"/>
    <property type="match status" value="1"/>
</dbReference>
<reference evidence="19 20" key="1">
    <citation type="submission" date="2019-02" db="EMBL/GenBank/DDBJ databases">
        <title>Pedobacter sp. RP-3-11 sp. nov., isolated from Arctic soil.</title>
        <authorList>
            <person name="Dahal R.H."/>
        </authorList>
    </citation>
    <scope>NUCLEOTIDE SEQUENCE [LARGE SCALE GENOMIC DNA]</scope>
    <source>
        <strain evidence="19 20">RP-3-11</strain>
    </source>
</reference>
<dbReference type="PROSITE" id="PS01156">
    <property type="entry name" value="TONB_DEPENDENT_REC_2"/>
    <property type="match status" value="1"/>
</dbReference>
<dbReference type="PANTHER" id="PTHR32552:SF68">
    <property type="entry name" value="FERRICHROME OUTER MEMBRANE TRANSPORTER_PHAGE RECEPTOR"/>
    <property type="match status" value="1"/>
</dbReference>
<dbReference type="Gene3D" id="2.170.130.10">
    <property type="entry name" value="TonB-dependent receptor, plug domain"/>
    <property type="match status" value="1"/>
</dbReference>
<keyword evidence="20" id="KW-1185">Reference proteome</keyword>
<evidence type="ECO:0000256" key="2">
    <source>
        <dbReference type="ARBA" id="ARBA00009810"/>
    </source>
</evidence>
<dbReference type="InterPro" id="IPR036942">
    <property type="entry name" value="Beta-barrel_TonB_sf"/>
</dbReference>
<feature type="chain" id="PRO_5020322466" evidence="16">
    <location>
        <begin position="23"/>
        <end position="795"/>
    </location>
</feature>
<dbReference type="InterPro" id="IPR010917">
    <property type="entry name" value="TonB_rcpt_CS"/>
</dbReference>
<evidence type="ECO:0000256" key="11">
    <source>
        <dbReference type="ARBA" id="ARBA00023136"/>
    </source>
</evidence>
<evidence type="ECO:0000256" key="7">
    <source>
        <dbReference type="ARBA" id="ARBA00022729"/>
    </source>
</evidence>
<dbReference type="RefSeq" id="WP_131556094.1">
    <property type="nucleotide sequence ID" value="NZ_SJSN01000001.1"/>
</dbReference>
<keyword evidence="6 14" id="KW-0812">Transmembrane</keyword>
<dbReference type="PANTHER" id="PTHR32552">
    <property type="entry name" value="FERRICHROME IRON RECEPTOR-RELATED"/>
    <property type="match status" value="1"/>
</dbReference>
<dbReference type="Pfam" id="PF13715">
    <property type="entry name" value="CarbopepD_reg_2"/>
    <property type="match status" value="1"/>
</dbReference>
<dbReference type="GO" id="GO:0009279">
    <property type="term" value="C:cell outer membrane"/>
    <property type="evidence" value="ECO:0007669"/>
    <property type="project" value="UniProtKB-SubCell"/>
</dbReference>
<evidence type="ECO:0000256" key="14">
    <source>
        <dbReference type="PROSITE-ProRule" id="PRU01360"/>
    </source>
</evidence>
<evidence type="ECO:0000256" key="5">
    <source>
        <dbReference type="ARBA" id="ARBA00022496"/>
    </source>
</evidence>
<dbReference type="InterPro" id="IPR039426">
    <property type="entry name" value="TonB-dep_rcpt-like"/>
</dbReference>
<dbReference type="GO" id="GO:0015344">
    <property type="term" value="F:siderophore uptake transmembrane transporter activity"/>
    <property type="evidence" value="ECO:0007669"/>
    <property type="project" value="TreeGrafter"/>
</dbReference>
<dbReference type="InterPro" id="IPR000531">
    <property type="entry name" value="Beta-barrel_TonB"/>
</dbReference>
<keyword evidence="3 14" id="KW-0813">Transport</keyword>
<evidence type="ECO:0000256" key="10">
    <source>
        <dbReference type="ARBA" id="ARBA00023077"/>
    </source>
</evidence>
<evidence type="ECO:0000256" key="16">
    <source>
        <dbReference type="SAM" id="SignalP"/>
    </source>
</evidence>
<dbReference type="OrthoDB" id="9775095at2"/>
<feature type="signal peptide" evidence="16">
    <location>
        <begin position="1"/>
        <end position="22"/>
    </location>
</feature>
<evidence type="ECO:0000256" key="6">
    <source>
        <dbReference type="ARBA" id="ARBA00022692"/>
    </source>
</evidence>
<dbReference type="InterPro" id="IPR013784">
    <property type="entry name" value="Carb-bd-like_fold"/>
</dbReference>